<sequence>MTLEDKIGNFEVKKELDALLIDLTTADSIVDVLPGDSIEDGIEKYLFTGDDRNILSIYVGGKISVQQIS</sequence>
<dbReference type="PANTHER" id="PTHR11271:SF6">
    <property type="entry name" value="GUANINE DEAMINASE"/>
    <property type="match status" value="1"/>
</dbReference>
<gene>
    <name evidence="5" type="ORF">DPMN_131836</name>
</gene>
<dbReference type="InterPro" id="IPR051607">
    <property type="entry name" value="Metallo-dep_hydrolases"/>
</dbReference>
<evidence type="ECO:0000256" key="3">
    <source>
        <dbReference type="ARBA" id="ARBA00022801"/>
    </source>
</evidence>
<evidence type="ECO:0000256" key="4">
    <source>
        <dbReference type="ARBA" id="ARBA00022833"/>
    </source>
</evidence>
<name>A0A9D4JD68_DREPO</name>
<proteinExistence type="predicted"/>
<accession>A0A9D4JD68</accession>
<dbReference type="AlphaFoldDB" id="A0A9D4JD68"/>
<evidence type="ECO:0000256" key="2">
    <source>
        <dbReference type="ARBA" id="ARBA00022723"/>
    </source>
</evidence>
<keyword evidence="6" id="KW-1185">Reference proteome</keyword>
<reference evidence="5" key="2">
    <citation type="submission" date="2020-11" db="EMBL/GenBank/DDBJ databases">
        <authorList>
            <person name="McCartney M.A."/>
            <person name="Auch B."/>
            <person name="Kono T."/>
            <person name="Mallez S."/>
            <person name="Becker A."/>
            <person name="Gohl D.M."/>
            <person name="Silverstein K.A.T."/>
            <person name="Koren S."/>
            <person name="Bechman K.B."/>
            <person name="Herman A."/>
            <person name="Abrahante J.E."/>
            <person name="Garbe J."/>
        </authorList>
    </citation>
    <scope>NUCLEOTIDE SEQUENCE</scope>
    <source>
        <strain evidence="5">Duluth1</strain>
        <tissue evidence="5">Whole animal</tissue>
    </source>
</reference>
<dbReference type="Gene3D" id="2.30.40.10">
    <property type="entry name" value="Urease, subunit C, domain 1"/>
    <property type="match status" value="1"/>
</dbReference>
<keyword evidence="4" id="KW-0862">Zinc</keyword>
<protein>
    <submittedName>
        <fullName evidence="5">Uncharacterized protein</fullName>
    </submittedName>
</protein>
<evidence type="ECO:0000256" key="1">
    <source>
        <dbReference type="ARBA" id="ARBA00001947"/>
    </source>
</evidence>
<dbReference type="Proteomes" id="UP000828390">
    <property type="component" value="Unassembled WGS sequence"/>
</dbReference>
<keyword evidence="3" id="KW-0378">Hydrolase</keyword>
<dbReference type="GO" id="GO:0005829">
    <property type="term" value="C:cytosol"/>
    <property type="evidence" value="ECO:0007669"/>
    <property type="project" value="TreeGrafter"/>
</dbReference>
<evidence type="ECO:0000313" key="6">
    <source>
        <dbReference type="Proteomes" id="UP000828390"/>
    </source>
</evidence>
<dbReference type="GO" id="GO:0046098">
    <property type="term" value="P:guanine metabolic process"/>
    <property type="evidence" value="ECO:0007669"/>
    <property type="project" value="TreeGrafter"/>
</dbReference>
<evidence type="ECO:0000313" key="5">
    <source>
        <dbReference type="EMBL" id="KAH3803572.1"/>
    </source>
</evidence>
<organism evidence="5 6">
    <name type="scientific">Dreissena polymorpha</name>
    <name type="common">Zebra mussel</name>
    <name type="synonym">Mytilus polymorpha</name>
    <dbReference type="NCBI Taxonomy" id="45954"/>
    <lineage>
        <taxon>Eukaryota</taxon>
        <taxon>Metazoa</taxon>
        <taxon>Spiralia</taxon>
        <taxon>Lophotrochozoa</taxon>
        <taxon>Mollusca</taxon>
        <taxon>Bivalvia</taxon>
        <taxon>Autobranchia</taxon>
        <taxon>Heteroconchia</taxon>
        <taxon>Euheterodonta</taxon>
        <taxon>Imparidentia</taxon>
        <taxon>Neoheterodontei</taxon>
        <taxon>Myida</taxon>
        <taxon>Dreissenoidea</taxon>
        <taxon>Dreissenidae</taxon>
        <taxon>Dreissena</taxon>
    </lineage>
</organism>
<dbReference type="GO" id="GO:0008270">
    <property type="term" value="F:zinc ion binding"/>
    <property type="evidence" value="ECO:0007669"/>
    <property type="project" value="TreeGrafter"/>
</dbReference>
<comment type="caution">
    <text evidence="5">The sequence shown here is derived from an EMBL/GenBank/DDBJ whole genome shotgun (WGS) entry which is preliminary data.</text>
</comment>
<keyword evidence="2" id="KW-0479">Metal-binding</keyword>
<dbReference type="EMBL" id="JAIWYP010000006">
    <property type="protein sequence ID" value="KAH3803572.1"/>
    <property type="molecule type" value="Genomic_DNA"/>
</dbReference>
<dbReference type="InterPro" id="IPR011059">
    <property type="entry name" value="Metal-dep_hydrolase_composite"/>
</dbReference>
<reference evidence="5" key="1">
    <citation type="journal article" date="2019" name="bioRxiv">
        <title>The Genome of the Zebra Mussel, Dreissena polymorpha: A Resource for Invasive Species Research.</title>
        <authorList>
            <person name="McCartney M.A."/>
            <person name="Auch B."/>
            <person name="Kono T."/>
            <person name="Mallez S."/>
            <person name="Zhang Y."/>
            <person name="Obille A."/>
            <person name="Becker A."/>
            <person name="Abrahante J.E."/>
            <person name="Garbe J."/>
            <person name="Badalamenti J.P."/>
            <person name="Herman A."/>
            <person name="Mangelson H."/>
            <person name="Liachko I."/>
            <person name="Sullivan S."/>
            <person name="Sone E.D."/>
            <person name="Koren S."/>
            <person name="Silverstein K.A.T."/>
            <person name="Beckman K.B."/>
            <person name="Gohl D.M."/>
        </authorList>
    </citation>
    <scope>NUCLEOTIDE SEQUENCE</scope>
    <source>
        <strain evidence="5">Duluth1</strain>
        <tissue evidence="5">Whole animal</tissue>
    </source>
</reference>
<dbReference type="GO" id="GO:0008892">
    <property type="term" value="F:guanine deaminase activity"/>
    <property type="evidence" value="ECO:0007669"/>
    <property type="project" value="TreeGrafter"/>
</dbReference>
<dbReference type="PANTHER" id="PTHR11271">
    <property type="entry name" value="GUANINE DEAMINASE"/>
    <property type="match status" value="1"/>
</dbReference>
<dbReference type="SUPFAM" id="SSF51338">
    <property type="entry name" value="Composite domain of metallo-dependent hydrolases"/>
    <property type="match status" value="1"/>
</dbReference>
<comment type="cofactor">
    <cofactor evidence="1">
        <name>Zn(2+)</name>
        <dbReference type="ChEBI" id="CHEBI:29105"/>
    </cofactor>
</comment>